<organism evidence="2 3">
    <name type="scientific">Rubritalea profundi</name>
    <dbReference type="NCBI Taxonomy" id="1658618"/>
    <lineage>
        <taxon>Bacteria</taxon>
        <taxon>Pseudomonadati</taxon>
        <taxon>Verrucomicrobiota</taxon>
        <taxon>Verrucomicrobiia</taxon>
        <taxon>Verrucomicrobiales</taxon>
        <taxon>Rubritaleaceae</taxon>
        <taxon>Rubritalea</taxon>
    </lineage>
</organism>
<dbReference type="AlphaFoldDB" id="A0A2S7TXB1"/>
<dbReference type="OrthoDB" id="174137at2"/>
<proteinExistence type="predicted"/>
<dbReference type="Pfam" id="PF13558">
    <property type="entry name" value="SbcC_Walker_B"/>
    <property type="match status" value="1"/>
</dbReference>
<accession>A0A2S7TXB1</accession>
<dbReference type="RefSeq" id="WP_105041879.1">
    <property type="nucleotide sequence ID" value="NZ_MQWA01000001.1"/>
</dbReference>
<dbReference type="Pfam" id="PF13555">
    <property type="entry name" value="AAA_29"/>
    <property type="match status" value="1"/>
</dbReference>
<dbReference type="Proteomes" id="UP000239907">
    <property type="component" value="Unassembled WGS sequence"/>
</dbReference>
<keyword evidence="1" id="KW-0175">Coiled coil</keyword>
<name>A0A2S7TXB1_9BACT</name>
<reference evidence="2 3" key="1">
    <citation type="submission" date="2016-12" db="EMBL/GenBank/DDBJ databases">
        <title>Study of bacterial adaptation to deep sea.</title>
        <authorList>
            <person name="Song J."/>
            <person name="Yoshizawa S."/>
            <person name="Kogure K."/>
        </authorList>
    </citation>
    <scope>NUCLEOTIDE SEQUENCE [LARGE SCALE GENOMIC DNA]</scope>
    <source>
        <strain evidence="2 3">SAORIC-165</strain>
    </source>
</reference>
<keyword evidence="3" id="KW-1185">Reference proteome</keyword>
<evidence type="ECO:0000313" key="2">
    <source>
        <dbReference type="EMBL" id="PQJ27396.1"/>
    </source>
</evidence>
<dbReference type="SUPFAM" id="SSF52540">
    <property type="entry name" value="P-loop containing nucleoside triphosphate hydrolases"/>
    <property type="match status" value="1"/>
</dbReference>
<dbReference type="GO" id="GO:0000731">
    <property type="term" value="P:DNA synthesis involved in DNA repair"/>
    <property type="evidence" value="ECO:0007669"/>
    <property type="project" value="TreeGrafter"/>
</dbReference>
<dbReference type="Gene3D" id="3.40.50.300">
    <property type="entry name" value="P-loop containing nucleotide triphosphate hydrolases"/>
    <property type="match status" value="2"/>
</dbReference>
<dbReference type="EMBL" id="MQWA01000001">
    <property type="protein sequence ID" value="PQJ27396.1"/>
    <property type="molecule type" value="Genomic_DNA"/>
</dbReference>
<feature type="coiled-coil region" evidence="1">
    <location>
        <begin position="400"/>
        <end position="427"/>
    </location>
</feature>
<dbReference type="GO" id="GO:0006302">
    <property type="term" value="P:double-strand break repair"/>
    <property type="evidence" value="ECO:0007669"/>
    <property type="project" value="TreeGrafter"/>
</dbReference>
<protein>
    <submittedName>
        <fullName evidence="2">Uncharacterized protein</fullName>
    </submittedName>
</protein>
<dbReference type="PANTHER" id="PTHR32182:SF0">
    <property type="entry name" value="DNA REPLICATION AND REPAIR PROTEIN RECF"/>
    <property type="match status" value="1"/>
</dbReference>
<gene>
    <name evidence="2" type="ORF">BSZ32_02045</name>
</gene>
<evidence type="ECO:0000256" key="1">
    <source>
        <dbReference type="SAM" id="Coils"/>
    </source>
</evidence>
<evidence type="ECO:0000313" key="3">
    <source>
        <dbReference type="Proteomes" id="UP000239907"/>
    </source>
</evidence>
<sequence>MSRKIELTRIHAINWFGYQDVFDIHGNLLIAGVTGSGKSILMDLIQLVLIGDQKSKYNQSATGKASSRTLKSYCLGDTKDEIDGLPQYMRNDGATTYVALEFTWPNSEKVETWGLRIEFDSAAQNQASRRHGFMIPRRLDKTDWIDQFDFPLDWSSFRDYVSECEGKVFDTMESYRREMALPSHLNYDRQTLDYLLPAAMSFTFLDNFNKFCRNYVLPPDEVRIQEVRDSYHAFLSLRRELTALRKQLDLLESIGKDFKTNKQSIIDKDLYADISRDLQCEELREMVEELEEEINELEKQAKSENSRETELESLLKGGRERRDILRDALNETEDGRLFLHIREDNRKLVAQINQLREAGKTISEARVLRCRMIRNWVQSLQKTGIKLPHGMVKSVEKSLTATENCELHELTENLEELADNVRNLHYASKDAEKPLRDDVEKKVNKLRGLSARLETLDRGKVSQRSVLLDAVNTTLPRRRNGDPAAFALRELCEVKDERWRPAIEIAFSRKFAVVVEPENYRFAETIYREMKGGAPGESLINPDQALDLNSRCEPNCLADHLECHDPVAQSIVDHLFGRLICVEDAKDLTKYNSSILPDGFTYRKPFAERRAHYDNIPYIGSRGLEQQKITLEKERERIRKELERLQPLAELLAECENNYRKQRLDSPSLGAQLADLQQLKSSEDRLQDNINRLKTIEGGGFEEKEAELGNLDYTLGGYDRELKSLRKSELKLELGRRQGSLEDYQEQLDKADAELARFRAECIGLGEHDERREQLYQNLMTEFPALDLAVSQSARLERACIDRAHISWASVVETRKELARDFPIYNEFSPEDEGNTPWNERLERIAQSDIPAYEGKAEREERNWQEIFRKQVLVKLRSALMRVDLTLKLLNKELNKPIGVHLYQIRKKRNPDYAIYQKLVDNSALADEDSLFFESIDSEAKEEVERIFDTLVEDPNNAEALNFLDYRNYYDYDMSVLDTRDPDGRETSVDKHSGKFSGGENQSPYFIAILACYLRAYHRYERRGKEPSIGLVPIDEAFSKLSGERIRDCIDALTQLGLQGAFSMSSGNIPYAIDLCDQTMVISKKETKVGRVNHIRNIAVSLTRKEATENLMK</sequence>
<feature type="coiled-coil region" evidence="1">
    <location>
        <begin position="234"/>
        <end position="314"/>
    </location>
</feature>
<dbReference type="PANTHER" id="PTHR32182">
    <property type="entry name" value="DNA REPLICATION AND REPAIR PROTEIN RECF"/>
    <property type="match status" value="1"/>
</dbReference>
<dbReference type="InterPro" id="IPR027417">
    <property type="entry name" value="P-loop_NTPase"/>
</dbReference>
<comment type="caution">
    <text evidence="2">The sequence shown here is derived from an EMBL/GenBank/DDBJ whole genome shotgun (WGS) entry which is preliminary data.</text>
</comment>